<keyword evidence="3" id="KW-1185">Reference proteome</keyword>
<sequence>MNKLTYEELKEIALESLEKEERALNELKNIDRQISVLKNENDRLNRQIKKYQSFLPIKVGLKMKKFVRK</sequence>
<dbReference type="AlphaFoldDB" id="A0A078LYW1"/>
<evidence type="ECO:0000313" key="2">
    <source>
        <dbReference type="EMBL" id="CDZ99234.1"/>
    </source>
</evidence>
<dbReference type="OrthoDB" id="2390386at2"/>
<dbReference type="EMBL" id="CCSE01000001">
    <property type="protein sequence ID" value="CDZ99234.1"/>
    <property type="molecule type" value="Genomic_DNA"/>
</dbReference>
<reference evidence="2 3" key="1">
    <citation type="submission" date="2014-07" db="EMBL/GenBank/DDBJ databases">
        <authorList>
            <person name="Urmite Genomes Urmite Genomes"/>
        </authorList>
    </citation>
    <scope>NUCLEOTIDE SEQUENCE [LARGE SCALE GENOMIC DNA]</scope>
    <source>
        <strain evidence="2 3">13MG44_air</strain>
    </source>
</reference>
<proteinExistence type="predicted"/>
<keyword evidence="1" id="KW-0175">Coiled coil</keyword>
<dbReference type="RefSeq" id="WP_035807796.1">
    <property type="nucleotide sequence ID" value="NZ_CCSE01000001.1"/>
</dbReference>
<name>A0A078LYW1_9STAP</name>
<dbReference type="HOGENOM" id="CLU_2770370_0_0_9"/>
<dbReference type="STRING" id="1461582.BN1048_00361"/>
<evidence type="ECO:0000313" key="3">
    <source>
        <dbReference type="Proteomes" id="UP000044136"/>
    </source>
</evidence>
<protein>
    <submittedName>
        <fullName evidence="2">Uncharacterized protein</fullName>
    </submittedName>
</protein>
<evidence type="ECO:0000256" key="1">
    <source>
        <dbReference type="SAM" id="Coils"/>
    </source>
</evidence>
<accession>A0A078LYW1</accession>
<organism evidence="2 3">
    <name type="scientific">Jeotgalicoccus saudimassiliensis</name>
    <dbReference type="NCBI Taxonomy" id="1461582"/>
    <lineage>
        <taxon>Bacteria</taxon>
        <taxon>Bacillati</taxon>
        <taxon>Bacillota</taxon>
        <taxon>Bacilli</taxon>
        <taxon>Bacillales</taxon>
        <taxon>Staphylococcaceae</taxon>
        <taxon>Jeotgalicoccus</taxon>
    </lineage>
</organism>
<dbReference type="Proteomes" id="UP000044136">
    <property type="component" value="Unassembled WGS sequence"/>
</dbReference>
<gene>
    <name evidence="2" type="ORF">BN1048_00361</name>
</gene>
<feature type="coiled-coil region" evidence="1">
    <location>
        <begin position="10"/>
        <end position="54"/>
    </location>
</feature>
<dbReference type="eggNOG" id="ENOG502ZDPQ">
    <property type="taxonomic scope" value="Bacteria"/>
</dbReference>